<accession>A0ABM1K5P3</accession>
<gene>
    <name evidence="3" type="primary">POM121</name>
</gene>
<dbReference type="PANTHER" id="PTHR23193">
    <property type="entry name" value="NUCLEAR PORE COMPLEX PROTEIN NUP"/>
    <property type="match status" value="1"/>
</dbReference>
<feature type="region of interest" description="Disordered" evidence="1">
    <location>
        <begin position="1112"/>
        <end position="1209"/>
    </location>
</feature>
<feature type="region of interest" description="Disordered" evidence="1">
    <location>
        <begin position="505"/>
        <end position="533"/>
    </location>
</feature>
<protein>
    <submittedName>
        <fullName evidence="3">Nuclear envelope pore membrane protein POM 121</fullName>
    </submittedName>
</protein>
<dbReference type="PANTHER" id="PTHR23193:SF5">
    <property type="entry name" value="NUCLEAR ENVELOPE PORE MEMBRANE PROTEIN POM 121C-RELATED"/>
    <property type="match status" value="1"/>
</dbReference>
<feature type="region of interest" description="Disordered" evidence="1">
    <location>
        <begin position="85"/>
        <end position="147"/>
    </location>
</feature>
<feature type="region of interest" description="Disordered" evidence="1">
    <location>
        <begin position="552"/>
        <end position="581"/>
    </location>
</feature>
<dbReference type="GeneID" id="107112415"/>
<feature type="region of interest" description="Disordered" evidence="1">
    <location>
        <begin position="598"/>
        <end position="651"/>
    </location>
</feature>
<feature type="compositionally biased region" description="Gly residues" evidence="1">
    <location>
        <begin position="98"/>
        <end position="112"/>
    </location>
</feature>
<feature type="region of interest" description="Disordered" evidence="1">
    <location>
        <begin position="897"/>
        <end position="965"/>
    </location>
</feature>
<dbReference type="Pfam" id="PF15229">
    <property type="entry name" value="POM121"/>
    <property type="match status" value="1"/>
</dbReference>
<feature type="region of interest" description="Disordered" evidence="1">
    <location>
        <begin position="273"/>
        <end position="306"/>
    </location>
</feature>
<feature type="region of interest" description="Disordered" evidence="1">
    <location>
        <begin position="1"/>
        <end position="53"/>
    </location>
</feature>
<feature type="compositionally biased region" description="Low complexity" evidence="1">
    <location>
        <begin position="688"/>
        <end position="707"/>
    </location>
</feature>
<sequence>MVMLKRFTQNGEGPPSFPSPVPSASRGACRARDGAARAERRRGGGGVGGGLGGVASGLDVSGRVGPRLGLVASVAPAAAAAWEATTKCGGRGWRRRGSGLGAPGSGGLGRGGLALAASPPAGPLRGRKPPPLPARPAPTSASSAPCYKAGSLANGGPAVSYNPTERRRLYGDHLTQPTHFALRRRYPIKKAQYASLGTLPSICWDGYRRKPRLSTHNSPLVQSPVTVKIARPDSYIGRFPLLERLASPLAFSPVPNSTLDPCAKETVLSALKESRKRNAEDGDQSIQDNKRRRHDSSGSGQSAFEPLVANGAPASLRSLASHSLDNGSSKRSRTSSLSSVNSLYVGGIPSSIRNAIASSYSSTRGLSQLWKRSGPSTSPLSSPASSRSQTPERPNKKARCPDTSLIEAESHQSSTSTPVKANTEKKAEKNAETPVQNRHSSLSLQSSSGSNGKRKRKIQLLSARRGDNFTLPPPPQLGYAVTSEDLDAEKKATLQWFNKVLEDKTDSTPSMSAEIASPPSTLSSLMPAKPASVPSMGMATGTNPLLESLKKMQEGQSAAVQADSASATQTPETTAPAISLDLGSPASVTSAEAKPSLTLSVPPSLAPPPSTVVQPASSLSSLVTTSSELGQTPSRPSSAPKPSILFGILTSPPASQPTATAAAVSSVSNTAPVFKPIFGNVTKMESPGFSAGSTSSAVATSPGTVPSSAPPSVTPSSSSTFKPIFGSMPPLATAAPPATTASFFAFKNSPQPAPGPALPTTVSSTSSGFPVLSESIMTTAMSPSTTMNVSTVSTSTPVFSFNLGMPTSTSAPSTTTAVTTASSQPFLFGVSSSGTAASTAATAPLFQFGKPATTAGPSNALTSSAFSQASASTAESVPSSTTTAAVGFSIFGSGGSSTATTQAPSAAPPSTQPTLTFGSGPSAFSGAFATPSKPPPPYTGDASQLTFEPSVPDGQQLTTKPAAGPVSFGTPFSFSGSVAQPAAQPAFGSTTQTTFGGTGPLASFGTKSTTQPAFGATTSVFSFGTATASAVSGFGSNTQTTNSSTGGSVFGSSTPSPFTFGASAAPAAGGSTFGIGTPAAAGSSTPMVGFSFGGQSGTVGTATPFASSLAQNPLGAQNQSTPFAFSIPGTPESKPAFGGTPTPAFGQSSPAPRGTTGGSNLSFGTPITPAFGGAGPTFGPSAPAFSIGAGSKTLSRQRLQARRQHPRKK</sequence>
<feature type="compositionally biased region" description="Low complexity" evidence="1">
    <location>
        <begin position="373"/>
        <end position="388"/>
    </location>
</feature>
<dbReference type="Proteomes" id="UP000694871">
    <property type="component" value="Unplaced"/>
</dbReference>
<feature type="region of interest" description="Disordered" evidence="1">
    <location>
        <begin position="320"/>
        <end position="341"/>
    </location>
</feature>
<feature type="compositionally biased region" description="Polar residues" evidence="1">
    <location>
        <begin position="941"/>
        <end position="959"/>
    </location>
</feature>
<evidence type="ECO:0000313" key="3">
    <source>
        <dbReference type="RefSeq" id="XP_015269030.1"/>
    </source>
</evidence>
<feature type="compositionally biased region" description="Low complexity" evidence="1">
    <location>
        <begin position="440"/>
        <end position="451"/>
    </location>
</feature>
<feature type="region of interest" description="Disordered" evidence="1">
    <location>
        <begin position="688"/>
        <end position="719"/>
    </location>
</feature>
<evidence type="ECO:0000313" key="2">
    <source>
        <dbReference type="Proteomes" id="UP000694871"/>
    </source>
</evidence>
<dbReference type="InterPro" id="IPR026054">
    <property type="entry name" value="Nucleoporin"/>
</dbReference>
<feature type="compositionally biased region" description="Polar residues" evidence="1">
    <location>
        <begin position="1112"/>
        <end position="1123"/>
    </location>
</feature>
<feature type="compositionally biased region" description="Basic and acidic residues" evidence="1">
    <location>
        <begin position="30"/>
        <end position="42"/>
    </location>
</feature>
<feature type="region of interest" description="Disordered" evidence="1">
    <location>
        <begin position="368"/>
        <end position="456"/>
    </location>
</feature>
<feature type="compositionally biased region" description="Low complexity" evidence="1">
    <location>
        <begin position="326"/>
        <end position="341"/>
    </location>
</feature>
<proteinExistence type="predicted"/>
<feature type="compositionally biased region" description="Gly residues" evidence="1">
    <location>
        <begin position="44"/>
        <end position="53"/>
    </location>
</feature>
<feature type="compositionally biased region" description="Polar residues" evidence="1">
    <location>
        <begin position="628"/>
        <end position="637"/>
    </location>
</feature>
<keyword evidence="2" id="KW-1185">Reference proteome</keyword>
<evidence type="ECO:0000256" key="1">
    <source>
        <dbReference type="SAM" id="MobiDB-lite"/>
    </source>
</evidence>
<name>A0ABM1K5P3_GEKJA</name>
<reference evidence="3" key="1">
    <citation type="submission" date="2025-08" db="UniProtKB">
        <authorList>
            <consortium name="RefSeq"/>
        </authorList>
    </citation>
    <scope>IDENTIFICATION</scope>
</reference>
<organism evidence="2 3">
    <name type="scientific">Gekko japonicus</name>
    <name type="common">Schlegel's Japanese gecko</name>
    <dbReference type="NCBI Taxonomy" id="146911"/>
    <lineage>
        <taxon>Eukaryota</taxon>
        <taxon>Metazoa</taxon>
        <taxon>Chordata</taxon>
        <taxon>Craniata</taxon>
        <taxon>Vertebrata</taxon>
        <taxon>Euteleostomi</taxon>
        <taxon>Lepidosauria</taxon>
        <taxon>Squamata</taxon>
        <taxon>Bifurcata</taxon>
        <taxon>Gekkota</taxon>
        <taxon>Gekkonidae</taxon>
        <taxon>Gekkoninae</taxon>
        <taxon>Gekko</taxon>
    </lineage>
</organism>
<feature type="compositionally biased region" description="Basic and acidic residues" evidence="1">
    <location>
        <begin position="422"/>
        <end position="431"/>
    </location>
</feature>
<feature type="compositionally biased region" description="Basic residues" evidence="1">
    <location>
        <begin position="1199"/>
        <end position="1209"/>
    </location>
</feature>
<feature type="compositionally biased region" description="Low complexity" evidence="1">
    <location>
        <begin position="611"/>
        <end position="627"/>
    </location>
</feature>
<feature type="compositionally biased region" description="Low complexity" evidence="1">
    <location>
        <begin position="556"/>
        <end position="569"/>
    </location>
</feature>
<dbReference type="RefSeq" id="XP_015269030.1">
    <property type="nucleotide sequence ID" value="XM_015413544.1"/>
</dbReference>